<evidence type="ECO:0000256" key="7">
    <source>
        <dbReference type="ARBA" id="ARBA00023236"/>
    </source>
</evidence>
<dbReference type="Gene3D" id="3.40.1440.10">
    <property type="entry name" value="GIY-YIG endonuclease"/>
    <property type="match status" value="1"/>
</dbReference>
<organism evidence="15">
    <name type="scientific">Polynucleobacter sp. UK-FUSCHL-C3</name>
    <dbReference type="NCBI Taxonomy" id="2955208"/>
    <lineage>
        <taxon>Bacteria</taxon>
        <taxon>Pseudomonadati</taxon>
        <taxon>Pseudomonadota</taxon>
        <taxon>Betaproteobacteria</taxon>
        <taxon>Burkholderiales</taxon>
        <taxon>Burkholderiaceae</taxon>
        <taxon>Polynucleobacter</taxon>
    </lineage>
</organism>
<evidence type="ECO:0000256" key="6">
    <source>
        <dbReference type="ARBA" id="ARBA00023204"/>
    </source>
</evidence>
<accession>A0AAU8A017</accession>
<dbReference type="GO" id="GO:0004527">
    <property type="term" value="F:exonuclease activity"/>
    <property type="evidence" value="ECO:0007669"/>
    <property type="project" value="UniProtKB-KW"/>
</dbReference>
<dbReference type="SMART" id="SM00479">
    <property type="entry name" value="EXOIII"/>
    <property type="match status" value="1"/>
</dbReference>
<proteinExistence type="predicted"/>
<evidence type="ECO:0000256" key="3">
    <source>
        <dbReference type="ARBA" id="ARBA00022769"/>
    </source>
</evidence>
<dbReference type="CDD" id="cd10434">
    <property type="entry name" value="GIY-YIG_UvrC_Cho"/>
    <property type="match status" value="1"/>
</dbReference>
<keyword evidence="3" id="KW-0228">DNA excision</keyword>
<dbReference type="GO" id="GO:0003887">
    <property type="term" value="F:DNA-directed DNA polymerase activity"/>
    <property type="evidence" value="ECO:0007669"/>
    <property type="project" value="UniProtKB-EC"/>
</dbReference>
<dbReference type="GO" id="GO:0009432">
    <property type="term" value="P:SOS response"/>
    <property type="evidence" value="ECO:0007669"/>
    <property type="project" value="UniProtKB-KW"/>
</dbReference>
<name>A0AAU8A017_9BURK</name>
<dbReference type="EMBL" id="CP099959">
    <property type="protein sequence ID" value="XCC56988.1"/>
    <property type="molecule type" value="Genomic_DNA"/>
</dbReference>
<reference evidence="15" key="1">
    <citation type="submission" date="2022-06" db="EMBL/GenBank/DDBJ databases">
        <title>New Polynucleobacter species.</title>
        <authorList>
            <person name="Hahn M.W."/>
        </authorList>
    </citation>
    <scope>NUCLEOTIDE SEQUENCE</scope>
    <source>
        <strain evidence="15">UK-FUSCHL-C3</strain>
    </source>
</reference>
<dbReference type="FunFam" id="3.30.420.10:FF:000045">
    <property type="entry name" value="3'-5' exonuclease DinG"/>
    <property type="match status" value="1"/>
</dbReference>
<evidence type="ECO:0000256" key="4">
    <source>
        <dbReference type="ARBA" id="ARBA00022801"/>
    </source>
</evidence>
<dbReference type="CDD" id="cd06127">
    <property type="entry name" value="DEDDh"/>
    <property type="match status" value="1"/>
</dbReference>
<dbReference type="SUPFAM" id="SSF53098">
    <property type="entry name" value="Ribonuclease H-like"/>
    <property type="match status" value="1"/>
</dbReference>
<dbReference type="InterPro" id="IPR006054">
    <property type="entry name" value="DnaQ"/>
</dbReference>
<dbReference type="EC" id="2.7.7.7" evidence="1"/>
<dbReference type="PANTHER" id="PTHR30562:SF10">
    <property type="entry name" value="EXCINUCLEASE CHO"/>
    <property type="match status" value="1"/>
</dbReference>
<keyword evidence="4" id="KW-0378">Hydrolase</keyword>
<dbReference type="InterPro" id="IPR013520">
    <property type="entry name" value="Ribonucl_H"/>
</dbReference>
<dbReference type="NCBIfam" id="TIGR00573">
    <property type="entry name" value="dnaq"/>
    <property type="match status" value="1"/>
</dbReference>
<dbReference type="InterPro" id="IPR000305">
    <property type="entry name" value="GIY-YIG_endonuc"/>
</dbReference>
<evidence type="ECO:0000259" key="14">
    <source>
        <dbReference type="PROSITE" id="PS50164"/>
    </source>
</evidence>
<dbReference type="SUPFAM" id="SSF82771">
    <property type="entry name" value="GIY-YIG endonuclease"/>
    <property type="match status" value="1"/>
</dbReference>
<evidence type="ECO:0000256" key="2">
    <source>
        <dbReference type="ARBA" id="ARBA00022763"/>
    </source>
</evidence>
<evidence type="ECO:0000256" key="9">
    <source>
        <dbReference type="ARBA" id="ARBA00026073"/>
    </source>
</evidence>
<comment type="catalytic activity">
    <reaction evidence="13">
        <text>DNA(n) + a 2'-deoxyribonucleoside 5'-triphosphate = DNA(n+1) + diphosphate</text>
        <dbReference type="Rhea" id="RHEA:22508"/>
        <dbReference type="Rhea" id="RHEA-COMP:17339"/>
        <dbReference type="Rhea" id="RHEA-COMP:17340"/>
        <dbReference type="ChEBI" id="CHEBI:33019"/>
        <dbReference type="ChEBI" id="CHEBI:61560"/>
        <dbReference type="ChEBI" id="CHEBI:173112"/>
        <dbReference type="EC" id="2.7.7.7"/>
    </reaction>
</comment>
<dbReference type="InterPro" id="IPR036397">
    <property type="entry name" value="RNaseH_sf"/>
</dbReference>
<evidence type="ECO:0000256" key="1">
    <source>
        <dbReference type="ARBA" id="ARBA00012417"/>
    </source>
</evidence>
<evidence type="ECO:0000256" key="8">
    <source>
        <dbReference type="ARBA" id="ARBA00025483"/>
    </source>
</evidence>
<dbReference type="Pfam" id="PF01541">
    <property type="entry name" value="GIY-YIG"/>
    <property type="match status" value="1"/>
</dbReference>
<feature type="domain" description="GIY-YIG" evidence="14">
    <location>
        <begin position="201"/>
        <end position="279"/>
    </location>
</feature>
<evidence type="ECO:0000256" key="12">
    <source>
        <dbReference type="ARBA" id="ARBA00042732"/>
    </source>
</evidence>
<dbReference type="Pfam" id="PF00929">
    <property type="entry name" value="RNase_T"/>
    <property type="match status" value="1"/>
</dbReference>
<dbReference type="GO" id="GO:0003677">
    <property type="term" value="F:DNA binding"/>
    <property type="evidence" value="ECO:0007669"/>
    <property type="project" value="InterPro"/>
</dbReference>
<dbReference type="PROSITE" id="PS50164">
    <property type="entry name" value="GIY_YIG"/>
    <property type="match status" value="1"/>
</dbReference>
<dbReference type="AlphaFoldDB" id="A0AAU8A017"/>
<dbReference type="SMART" id="SM00465">
    <property type="entry name" value="GIYc"/>
    <property type="match status" value="1"/>
</dbReference>
<dbReference type="InterPro" id="IPR050066">
    <property type="entry name" value="UvrABC_protein_C"/>
</dbReference>
<keyword evidence="6" id="KW-0234">DNA repair</keyword>
<dbReference type="GO" id="GO:0006260">
    <property type="term" value="P:DNA replication"/>
    <property type="evidence" value="ECO:0007669"/>
    <property type="project" value="InterPro"/>
</dbReference>
<dbReference type="GO" id="GO:0006289">
    <property type="term" value="P:nucleotide-excision repair"/>
    <property type="evidence" value="ECO:0007669"/>
    <property type="project" value="InterPro"/>
</dbReference>
<comment type="subunit">
    <text evidence="9">DNA polymerase III contains a core (composed of alpha, epsilon and theta chains) that associates with a tau subunit. This core dimerizes to form the POLIII' complex. PolIII' associates with the gamma complex (composed of gamma, delta, delta', psi and chi chains) and with the beta chain to form the complete DNA polymerase III complex.</text>
</comment>
<dbReference type="RefSeq" id="WP_353437992.1">
    <property type="nucleotide sequence ID" value="NZ_CP099959.1"/>
</dbReference>
<dbReference type="Gene3D" id="3.30.420.10">
    <property type="entry name" value="Ribonuclease H-like superfamily/Ribonuclease H"/>
    <property type="match status" value="1"/>
</dbReference>
<keyword evidence="15" id="KW-0540">Nuclease</keyword>
<keyword evidence="15" id="KW-0269">Exonuclease</keyword>
<evidence type="ECO:0000256" key="10">
    <source>
        <dbReference type="ARBA" id="ARBA00040756"/>
    </source>
</evidence>
<evidence type="ECO:0000256" key="11">
    <source>
        <dbReference type="ARBA" id="ARBA00042138"/>
    </source>
</evidence>
<keyword evidence="7" id="KW-0742">SOS response</keyword>
<dbReference type="GO" id="GO:0009380">
    <property type="term" value="C:excinuclease repair complex"/>
    <property type="evidence" value="ECO:0007669"/>
    <property type="project" value="TreeGrafter"/>
</dbReference>
<dbReference type="PANTHER" id="PTHR30562">
    <property type="entry name" value="UVRC/OXIDOREDUCTASE"/>
    <property type="match status" value="1"/>
</dbReference>
<comment type="function">
    <text evidence="8">DNA polymerase III is a complex, multichain enzyme responsible for most of the replicative synthesis in bacteria. The epsilon subunit contain the editing function and is a proofreading 3'-5' exonuclease.</text>
</comment>
<dbReference type="InterPro" id="IPR012337">
    <property type="entry name" value="RNaseH-like_sf"/>
</dbReference>
<dbReference type="InterPro" id="IPR035901">
    <property type="entry name" value="GIY-YIG_endonuc_sf"/>
</dbReference>
<protein>
    <recommendedName>
        <fullName evidence="10">Excinuclease cho</fullName>
        <ecNumber evidence="1">2.7.7.7</ecNumber>
    </recommendedName>
    <alternativeName>
        <fullName evidence="12">Endonuclease cho</fullName>
    </alternativeName>
    <alternativeName>
        <fullName evidence="11">UvrC homolog protein</fullName>
    </alternativeName>
</protein>
<evidence type="ECO:0000256" key="5">
    <source>
        <dbReference type="ARBA" id="ARBA00022881"/>
    </source>
</evidence>
<evidence type="ECO:0000313" key="15">
    <source>
        <dbReference type="EMBL" id="XCC56988.1"/>
    </source>
</evidence>
<evidence type="ECO:0000256" key="13">
    <source>
        <dbReference type="ARBA" id="ARBA00049244"/>
    </source>
</evidence>
<keyword evidence="2" id="KW-0227">DNA damage</keyword>
<sequence>MPSKDPIYAFVDIETTGSRANLDRITEVGVLTLENQESSEWSRLINPGVHIPNNIQRLTGITPAMVSTKPSFDEIAAELYLELKDKIFIAHNARFDYSFLKAEFKRVGIDFSPKVVCTVKLSRRLFSSQGRHNLDTLISVHGLVVQSRHRALDDAKLLYQFWQRCETLFGQDKLLTEIEYLLGRPSLPPHIDRELIDELPNRPGVYLFYAENKQPLYIGKSNDLRSRVMGHFQSALSNRKEMKLSLQVRGIDWIETGGELGALLLESRLIKEKLPSFNIKLRRSKDLCAWQLLESPDCLEVHLVNHHELKPGKQNNLYGLFYSKREALQTLQSIAKRNELCEGLLGFEKLQPGSPCFGFHVKQCKGACIGVEPRRLHDLRIQTALQKLKVSVWPYPAAIGIKEGDDLHVFDHWCYLGSAVNQDEVEELLRDGTPEFDLDIYKLIKKALKSTLPINILDLKHYHAYSDVN</sequence>
<gene>
    <name evidence="15" type="ORF">NKE59_05660</name>
</gene>
<dbReference type="InterPro" id="IPR047296">
    <property type="entry name" value="GIY-YIG_UvrC_Cho"/>
</dbReference>
<keyword evidence="5" id="KW-0267">Excision nuclease</keyword>